<name>A0ABT2BSN3_9BURK</name>
<evidence type="ECO:0000313" key="3">
    <source>
        <dbReference type="EMBL" id="MCS0611085.1"/>
    </source>
</evidence>
<comment type="caution">
    <text evidence="3">The sequence shown here is derived from an EMBL/GenBank/DDBJ whole genome shotgun (WGS) entry which is preliminary data.</text>
</comment>
<feature type="non-terminal residue" evidence="3">
    <location>
        <position position="1"/>
    </location>
</feature>
<organism evidence="3 4">
    <name type="scientific">Massilia solisilvae</name>
    <dbReference type="NCBI Taxonomy" id="1811225"/>
    <lineage>
        <taxon>Bacteria</taxon>
        <taxon>Pseudomonadati</taxon>
        <taxon>Pseudomonadota</taxon>
        <taxon>Betaproteobacteria</taxon>
        <taxon>Burkholderiales</taxon>
        <taxon>Oxalobacteraceae</taxon>
        <taxon>Telluria group</taxon>
        <taxon>Massilia</taxon>
    </lineage>
</organism>
<sequence length="556" mass="60932">LTYSGVNYDYDRQYDANGSVLRVRYPLESTWLEYSPNALGEARQISNYATAITYHPNGAVTSFRYGNGIAHSMSTNRRGLPEWSVDAGVMQDRYTYDGNGNVRSIEDWQEGINNRGLEYDNLNRLVHVNDAGVWGDAWYTYDALDNLTSSRITAGPNARSLTHTINPTTNLLDSIMNSAGGTYNLAFKYDDLGNVKQRGTQMFTFDLGNRLASASGKGTYAYDGLGHRVSAVGTDGVNWIHVYSQEGKLLLVKRSGAAAGIKYIYLGNHIIAEVGGTVQYDHTDGLGSPVAYTDSAGRLLGRTRYEPYGATAAGLTPAIGYTGHVNAPELELVYMQQRYYDPIAGRFISSDPVSPDLKDGRGFNRYAYAVGNPYGYVDGDGREEQAVQEAVQLDKRDEQLAAQLRKSGEQCQVNCTLIVYGRPGSTYDPNDVRGSFNSKGQSSSYAPENYDPTKAAAVLLGIATVVSGPETPFLDLVSGFRLVFKTSHYASRLERAGLDVARTERLVGQEVRSFAKDLAPNADAVGRIRLKEMTIEYRARLIPGDVVNIGTIFPVK</sequence>
<dbReference type="PANTHER" id="PTHR32305">
    <property type="match status" value="1"/>
</dbReference>
<dbReference type="RefSeq" id="WP_258858614.1">
    <property type="nucleotide sequence ID" value="NZ_JANUGV010000014.1"/>
</dbReference>
<dbReference type="InterPro" id="IPR022385">
    <property type="entry name" value="Rhs_assc_core"/>
</dbReference>
<keyword evidence="1" id="KW-0677">Repeat</keyword>
<dbReference type="Proteomes" id="UP001205861">
    <property type="component" value="Unassembled WGS sequence"/>
</dbReference>
<dbReference type="InterPro" id="IPR056823">
    <property type="entry name" value="TEN-like_YD-shell"/>
</dbReference>
<dbReference type="Gene3D" id="2.180.10.10">
    <property type="entry name" value="RHS repeat-associated core"/>
    <property type="match status" value="1"/>
</dbReference>
<reference evidence="3 4" key="1">
    <citation type="submission" date="2022-08" db="EMBL/GenBank/DDBJ databases">
        <title>Reclassification of Massilia species as members of the genera Telluria, Duganella, Pseudoduganella, Mokoshia gen. nov. and Zemynaea gen. nov. using orthogonal and non-orthogonal genome-based approaches.</title>
        <authorList>
            <person name="Bowman J.P."/>
        </authorList>
    </citation>
    <scope>NUCLEOTIDE SEQUENCE [LARGE SCALE GENOMIC DNA]</scope>
    <source>
        <strain evidence="3 4">JCM 31607</strain>
    </source>
</reference>
<dbReference type="InterPro" id="IPR050708">
    <property type="entry name" value="T6SS_VgrG/RHS"/>
</dbReference>
<keyword evidence="4" id="KW-1185">Reference proteome</keyword>
<evidence type="ECO:0000256" key="1">
    <source>
        <dbReference type="ARBA" id="ARBA00022737"/>
    </source>
</evidence>
<feature type="domain" description="Teneurin-like YD-shell" evidence="2">
    <location>
        <begin position="118"/>
        <end position="369"/>
    </location>
</feature>
<dbReference type="EMBL" id="JANUGV010000014">
    <property type="protein sequence ID" value="MCS0611085.1"/>
    <property type="molecule type" value="Genomic_DNA"/>
</dbReference>
<evidence type="ECO:0000259" key="2">
    <source>
        <dbReference type="Pfam" id="PF25023"/>
    </source>
</evidence>
<dbReference type="InterPro" id="IPR006530">
    <property type="entry name" value="YD"/>
</dbReference>
<gene>
    <name evidence="3" type="ORF">NX773_23265</name>
</gene>
<accession>A0ABT2BSN3</accession>
<protein>
    <submittedName>
        <fullName evidence="3">RHS repeat-associated core domain-containing protein</fullName>
    </submittedName>
</protein>
<dbReference type="PANTHER" id="PTHR32305:SF15">
    <property type="entry name" value="PROTEIN RHSA-RELATED"/>
    <property type="match status" value="1"/>
</dbReference>
<dbReference type="NCBIfam" id="TIGR01643">
    <property type="entry name" value="YD_repeat_2x"/>
    <property type="match status" value="1"/>
</dbReference>
<dbReference type="Pfam" id="PF25023">
    <property type="entry name" value="TEN_YD-shell"/>
    <property type="match status" value="1"/>
</dbReference>
<evidence type="ECO:0000313" key="4">
    <source>
        <dbReference type="Proteomes" id="UP001205861"/>
    </source>
</evidence>
<dbReference type="NCBIfam" id="TIGR03696">
    <property type="entry name" value="Rhs_assc_core"/>
    <property type="match status" value="1"/>
</dbReference>
<proteinExistence type="predicted"/>